<dbReference type="Pfam" id="PF13715">
    <property type="entry name" value="CarbopepD_reg_2"/>
    <property type="match status" value="1"/>
</dbReference>
<evidence type="ECO:0000256" key="10">
    <source>
        <dbReference type="SAM" id="MobiDB-lite"/>
    </source>
</evidence>
<sequence length="1089" mass="118294">MTILMLTAACLQVSAAGYSQKINLSAKDQPLDIVFKEIKAQTGYVFWYNVDILRHARKVTVQLHDQDLVTALNAIFSNEPLTYEIIDKTIAVRLKDGATLDAVPPPVTISGKVVDEKGLPVPGVTIQVKGQPGGVTTDGEGEFRMAGVPESAILVFSSVGYQPQELRVGGRGSLSISVSIVMHSESQSLGDMVVIGYGRATRRSLSSAITTVKAEDLNKGAITDVGQLLQGKAPGLNITASGDPNKPAAVILRGASTINSPGGPFYVIDGVPGADISTVAPDDIATVDILKDAAATAIYGNRAANGLIMITTKRGKKGQTQVTYNGYVGTEQVSSRVEVMNAPELRAFLAKNNLSFAATDDLGANTDWQKAIERNTAVSTNHNISFSGGGEHNTYSATVNYVNKEGIIRNTDLSRVIARLAIDQYALNDRLKFSLNVVNSYSNGDELPYLGVILLQAAHYLPVSPVKRADGTYFENSANGGYYNPVAMMNHSTMNDKNNNLIGTLNSQLRLPFGFTYDVNLSYQNYSNLHGEYYDSYFTTNYNNLYNNPDPGPTGRTQQSFGPNGQAYRSSYTSNSKLLETFLTFDKTLGDHSVKAVLGYSWQDNINNDGFQVTTFNFPVDNISYNNFALSAPYANPNLPKISFGPDGLYQETKLISDFLRVNYSYKDRYLLQGSVRRDGSSVFGANHQFGYFPAVSAAWRISQEKFMEGQNIFSDLKLRGGYGIVGNAFGFNAYTAQTFSGSLGTFYSAGSQVNAYGPTQAANPNLEWEQTATTDIGLDVGLLKGRLNASVDVYNKNTTGMIFPYTVDHFLVSTGTIVANGGGMNNKGIELQVSATPVSRGDFSWTTSLNMAHNINKITSLNNPLFAGVDSIPEADPEGGGESGVHLQVLKAGRPLGQYFTLQYAGKNANGTTQFIDHTGKPDTTYVIGTDYHYLGDAQPKLIYGWNNTFRYKRWDLTVFVRGVLGDKLFNATRADLFRPATASVNNILKDAANELPGDANVFRYSSRFIESGSFLRLDHASLAYTFKAIGSYIRNIRVYATVNNLFTITGYKGIDPEINQGGVAPGVDYNNFYPKTRTALVGINVSF</sequence>
<dbReference type="Pfam" id="PF07715">
    <property type="entry name" value="Plug"/>
    <property type="match status" value="1"/>
</dbReference>
<dbReference type="AlphaFoldDB" id="A0A8J2UAR3"/>
<organism evidence="13 14">
    <name type="scientific">Puia dinghuensis</name>
    <dbReference type="NCBI Taxonomy" id="1792502"/>
    <lineage>
        <taxon>Bacteria</taxon>
        <taxon>Pseudomonadati</taxon>
        <taxon>Bacteroidota</taxon>
        <taxon>Chitinophagia</taxon>
        <taxon>Chitinophagales</taxon>
        <taxon>Chitinophagaceae</taxon>
        <taxon>Puia</taxon>
    </lineage>
</organism>
<dbReference type="InterPro" id="IPR000531">
    <property type="entry name" value="Beta-barrel_TonB"/>
</dbReference>
<dbReference type="Gene3D" id="2.60.40.1120">
    <property type="entry name" value="Carboxypeptidase-like, regulatory domain"/>
    <property type="match status" value="1"/>
</dbReference>
<keyword evidence="5 9" id="KW-0798">TonB box</keyword>
<dbReference type="SUPFAM" id="SSF49464">
    <property type="entry name" value="Carboxypeptidase regulatory domain-like"/>
    <property type="match status" value="1"/>
</dbReference>
<feature type="domain" description="TonB-dependent receptor plug" evidence="12">
    <location>
        <begin position="203"/>
        <end position="306"/>
    </location>
</feature>
<dbReference type="InterPro" id="IPR008969">
    <property type="entry name" value="CarboxyPept-like_regulatory"/>
</dbReference>
<dbReference type="PROSITE" id="PS52016">
    <property type="entry name" value="TONB_DEPENDENT_REC_3"/>
    <property type="match status" value="1"/>
</dbReference>
<feature type="region of interest" description="Disordered" evidence="10">
    <location>
        <begin position="547"/>
        <end position="566"/>
    </location>
</feature>
<dbReference type="Pfam" id="PF00593">
    <property type="entry name" value="TonB_dep_Rec_b-barrel"/>
    <property type="match status" value="1"/>
</dbReference>
<evidence type="ECO:0000256" key="3">
    <source>
        <dbReference type="ARBA" id="ARBA00022452"/>
    </source>
</evidence>
<keyword evidence="14" id="KW-1185">Reference proteome</keyword>
<dbReference type="NCBIfam" id="TIGR04057">
    <property type="entry name" value="SusC_RagA_signa"/>
    <property type="match status" value="1"/>
</dbReference>
<keyword evidence="4 8" id="KW-0812">Transmembrane</keyword>
<keyword evidence="6 8" id="KW-0472">Membrane</keyword>
<feature type="compositionally biased region" description="Polar residues" evidence="10">
    <location>
        <begin position="555"/>
        <end position="566"/>
    </location>
</feature>
<gene>
    <name evidence="13" type="ORF">GCM10011511_11190</name>
</gene>
<reference evidence="13" key="1">
    <citation type="journal article" date="2014" name="Int. J. Syst. Evol. Microbiol.">
        <title>Complete genome sequence of Corynebacterium casei LMG S-19264T (=DSM 44701T), isolated from a smear-ripened cheese.</title>
        <authorList>
            <consortium name="US DOE Joint Genome Institute (JGI-PGF)"/>
            <person name="Walter F."/>
            <person name="Albersmeier A."/>
            <person name="Kalinowski J."/>
            <person name="Ruckert C."/>
        </authorList>
    </citation>
    <scope>NUCLEOTIDE SEQUENCE</scope>
    <source>
        <strain evidence="13">CGMCC 1.15448</strain>
    </source>
</reference>
<dbReference type="Gene3D" id="2.170.130.10">
    <property type="entry name" value="TonB-dependent receptor, plug domain"/>
    <property type="match status" value="1"/>
</dbReference>
<feature type="domain" description="TonB-dependent receptor-like beta-barrel" evidence="11">
    <location>
        <begin position="474"/>
        <end position="1047"/>
    </location>
</feature>
<evidence type="ECO:0000259" key="11">
    <source>
        <dbReference type="Pfam" id="PF00593"/>
    </source>
</evidence>
<reference evidence="13" key="2">
    <citation type="submission" date="2020-09" db="EMBL/GenBank/DDBJ databases">
        <authorList>
            <person name="Sun Q."/>
            <person name="Zhou Y."/>
        </authorList>
    </citation>
    <scope>NUCLEOTIDE SEQUENCE</scope>
    <source>
        <strain evidence="13">CGMCC 1.15448</strain>
    </source>
</reference>
<dbReference type="InterPro" id="IPR023997">
    <property type="entry name" value="TonB-dep_OMP_SusC/RagA_CS"/>
</dbReference>
<dbReference type="Proteomes" id="UP000607559">
    <property type="component" value="Unassembled WGS sequence"/>
</dbReference>
<evidence type="ECO:0000313" key="13">
    <source>
        <dbReference type="EMBL" id="GGA89711.1"/>
    </source>
</evidence>
<protein>
    <submittedName>
        <fullName evidence="13">SusC/RagA family TonB-linked outer membrane protein</fullName>
    </submittedName>
</protein>
<proteinExistence type="inferred from homology"/>
<dbReference type="InterPro" id="IPR039426">
    <property type="entry name" value="TonB-dep_rcpt-like"/>
</dbReference>
<evidence type="ECO:0000256" key="2">
    <source>
        <dbReference type="ARBA" id="ARBA00022448"/>
    </source>
</evidence>
<evidence type="ECO:0000256" key="9">
    <source>
        <dbReference type="RuleBase" id="RU003357"/>
    </source>
</evidence>
<comment type="caution">
    <text evidence="13">The sequence shown here is derived from an EMBL/GenBank/DDBJ whole genome shotgun (WGS) entry which is preliminary data.</text>
</comment>
<dbReference type="SUPFAM" id="SSF56935">
    <property type="entry name" value="Porins"/>
    <property type="match status" value="1"/>
</dbReference>
<keyword evidence="3 8" id="KW-1134">Transmembrane beta strand</keyword>
<name>A0A8J2UAR3_9BACT</name>
<keyword evidence="2 8" id="KW-0813">Transport</keyword>
<evidence type="ECO:0000256" key="4">
    <source>
        <dbReference type="ARBA" id="ARBA00022692"/>
    </source>
</evidence>
<dbReference type="GO" id="GO:0009279">
    <property type="term" value="C:cell outer membrane"/>
    <property type="evidence" value="ECO:0007669"/>
    <property type="project" value="UniProtKB-SubCell"/>
</dbReference>
<evidence type="ECO:0000256" key="1">
    <source>
        <dbReference type="ARBA" id="ARBA00004571"/>
    </source>
</evidence>
<evidence type="ECO:0000256" key="7">
    <source>
        <dbReference type="ARBA" id="ARBA00023237"/>
    </source>
</evidence>
<evidence type="ECO:0000313" key="14">
    <source>
        <dbReference type="Proteomes" id="UP000607559"/>
    </source>
</evidence>
<evidence type="ECO:0000256" key="6">
    <source>
        <dbReference type="ARBA" id="ARBA00023136"/>
    </source>
</evidence>
<accession>A0A8J2UAR3</accession>
<evidence type="ECO:0000256" key="5">
    <source>
        <dbReference type="ARBA" id="ARBA00023077"/>
    </source>
</evidence>
<evidence type="ECO:0000259" key="12">
    <source>
        <dbReference type="Pfam" id="PF07715"/>
    </source>
</evidence>
<comment type="subcellular location">
    <subcellularLocation>
        <location evidence="1 8">Cell outer membrane</location>
        <topology evidence="1 8">Multi-pass membrane protein</topology>
    </subcellularLocation>
</comment>
<dbReference type="InterPro" id="IPR036942">
    <property type="entry name" value="Beta-barrel_TonB_sf"/>
</dbReference>
<dbReference type="InterPro" id="IPR037066">
    <property type="entry name" value="Plug_dom_sf"/>
</dbReference>
<evidence type="ECO:0000256" key="8">
    <source>
        <dbReference type="PROSITE-ProRule" id="PRU01360"/>
    </source>
</evidence>
<dbReference type="NCBIfam" id="TIGR04056">
    <property type="entry name" value="OMP_RagA_SusC"/>
    <property type="match status" value="1"/>
</dbReference>
<dbReference type="Gene3D" id="2.40.170.20">
    <property type="entry name" value="TonB-dependent receptor, beta-barrel domain"/>
    <property type="match status" value="1"/>
</dbReference>
<dbReference type="EMBL" id="BMJC01000001">
    <property type="protein sequence ID" value="GGA89711.1"/>
    <property type="molecule type" value="Genomic_DNA"/>
</dbReference>
<dbReference type="InterPro" id="IPR012910">
    <property type="entry name" value="Plug_dom"/>
</dbReference>
<comment type="similarity">
    <text evidence="8 9">Belongs to the TonB-dependent receptor family.</text>
</comment>
<dbReference type="InterPro" id="IPR023996">
    <property type="entry name" value="TonB-dep_OMP_SusC/RagA"/>
</dbReference>
<keyword evidence="7 8" id="KW-0998">Cell outer membrane</keyword>